<dbReference type="RefSeq" id="WP_311362718.1">
    <property type="nucleotide sequence ID" value="NZ_JAVRIE010000007.1"/>
</dbReference>
<dbReference type="InterPro" id="IPR045179">
    <property type="entry name" value="YgfZ/GcvT"/>
</dbReference>
<dbReference type="Gene3D" id="2.40.30.160">
    <property type="match status" value="1"/>
</dbReference>
<dbReference type="InterPro" id="IPR029043">
    <property type="entry name" value="GcvT/YgfZ_C"/>
</dbReference>
<organism evidence="2 3">
    <name type="scientific">Brumicola blandensis</name>
    <dbReference type="NCBI Taxonomy" id="3075611"/>
    <lineage>
        <taxon>Bacteria</taxon>
        <taxon>Pseudomonadati</taxon>
        <taxon>Pseudomonadota</taxon>
        <taxon>Gammaproteobacteria</taxon>
        <taxon>Alteromonadales</taxon>
        <taxon>Alteromonadaceae</taxon>
        <taxon>Brumicola</taxon>
    </lineage>
</organism>
<protein>
    <submittedName>
        <fullName evidence="2">tRNA-modifying protein YgfZ</fullName>
    </submittedName>
</protein>
<dbReference type="EMBL" id="JAVRIE010000007">
    <property type="protein sequence ID" value="MDT0583944.1"/>
    <property type="molecule type" value="Genomic_DNA"/>
</dbReference>
<dbReference type="PANTHER" id="PTHR22602:SF0">
    <property type="entry name" value="TRANSFERASE CAF17, MITOCHONDRIAL-RELATED"/>
    <property type="match status" value="1"/>
</dbReference>
<dbReference type="GO" id="GO:0016226">
    <property type="term" value="P:iron-sulfur cluster assembly"/>
    <property type="evidence" value="ECO:0007669"/>
    <property type="project" value="TreeGrafter"/>
</dbReference>
<feature type="domain" description="tRNA-modifying protein YgfZ-like beta-barrel" evidence="1">
    <location>
        <begin position="237"/>
        <end position="308"/>
    </location>
</feature>
<dbReference type="SUPFAM" id="SSF103025">
    <property type="entry name" value="Folate-binding domain"/>
    <property type="match status" value="1"/>
</dbReference>
<dbReference type="Gene3D" id="3.30.70.1630">
    <property type="match status" value="1"/>
</dbReference>
<dbReference type="Pfam" id="PF21130">
    <property type="entry name" value="YgfZ_barrel"/>
    <property type="match status" value="1"/>
</dbReference>
<accession>A0AAW8R4H3</accession>
<dbReference type="AlphaFoldDB" id="A0AAW8R4H3"/>
<proteinExistence type="predicted"/>
<dbReference type="NCBIfam" id="TIGR03317">
    <property type="entry name" value="ygfZ_signature"/>
    <property type="match status" value="1"/>
</dbReference>
<dbReference type="Gene3D" id="3.30.70.1400">
    <property type="entry name" value="Aminomethyltransferase beta-barrel domains"/>
    <property type="match status" value="1"/>
</dbReference>
<dbReference type="Proteomes" id="UP001249020">
    <property type="component" value="Unassembled WGS sequence"/>
</dbReference>
<dbReference type="NCBIfam" id="NF007110">
    <property type="entry name" value="PRK09559.1"/>
    <property type="match status" value="1"/>
</dbReference>
<dbReference type="InterPro" id="IPR048451">
    <property type="entry name" value="YgfZ_barrel"/>
</dbReference>
<name>A0AAW8R4H3_9ALTE</name>
<dbReference type="PANTHER" id="PTHR22602">
    <property type="entry name" value="TRANSFERASE CAF17, MITOCHONDRIAL-RELATED"/>
    <property type="match status" value="1"/>
</dbReference>
<evidence type="ECO:0000259" key="1">
    <source>
        <dbReference type="Pfam" id="PF21130"/>
    </source>
</evidence>
<gene>
    <name evidence="2" type="primary">ygfZ</name>
    <name evidence="2" type="ORF">RM544_15435</name>
</gene>
<sequence>MTDPQNFVASLDEMAVISVTGPQAKEYLQGQLTIDLDRVNETNARFGAHCDFKGKTWSVFTIVSVAGGYELIMPKECIDKSLPELKKYGVFSKVEINDIPSHPNFIGLSGSDNIALAKNLFPELATEHLSKVENANGIAICINLSTPKLLLMLSHSGFEHFTAVIKESSCPGLMSAAGQNDWNFAMIADGIASLSSATSNEFVPQMLNLQLLAGIDFDKGCYMGQETVARTKFLGRNKRATYLLSGNTNSQFPFIANGAALEKQVGENWRSGGTLLQTATCSANTDNVLALAVLSNDTDLGSVLRLKEHPEQSFTVEALPYTLDE</sequence>
<dbReference type="InterPro" id="IPR017703">
    <property type="entry name" value="YgfZ/GCV_T_CS"/>
</dbReference>
<comment type="caution">
    <text evidence="2">The sequence shown here is derived from an EMBL/GenBank/DDBJ whole genome shotgun (WGS) entry which is preliminary data.</text>
</comment>
<dbReference type="SUPFAM" id="SSF101790">
    <property type="entry name" value="Aminomethyltransferase beta-barrel domain"/>
    <property type="match status" value="1"/>
</dbReference>
<keyword evidence="3" id="KW-1185">Reference proteome</keyword>
<reference evidence="2 3" key="1">
    <citation type="submission" date="2023-09" db="EMBL/GenBank/DDBJ databases">
        <authorList>
            <person name="Rey-Velasco X."/>
        </authorList>
    </citation>
    <scope>NUCLEOTIDE SEQUENCE [LARGE SCALE GENOMIC DNA]</scope>
    <source>
        <strain evidence="2 3">W409</strain>
    </source>
</reference>
<evidence type="ECO:0000313" key="2">
    <source>
        <dbReference type="EMBL" id="MDT0583944.1"/>
    </source>
</evidence>
<evidence type="ECO:0000313" key="3">
    <source>
        <dbReference type="Proteomes" id="UP001249020"/>
    </source>
</evidence>